<evidence type="ECO:0000259" key="2">
    <source>
        <dbReference type="Pfam" id="PF01419"/>
    </source>
</evidence>
<evidence type="ECO:0000313" key="3">
    <source>
        <dbReference type="EMBL" id="KAB8077270.1"/>
    </source>
</evidence>
<name>A0A5N5XDP6_9EURO</name>
<reference evidence="3 4" key="1">
    <citation type="submission" date="2019-04" db="EMBL/GenBank/DDBJ databases">
        <title>Friends and foes A comparative genomics study of 23 Aspergillus species from section Flavi.</title>
        <authorList>
            <consortium name="DOE Joint Genome Institute"/>
            <person name="Kjaerbolling I."/>
            <person name="Vesth T."/>
            <person name="Frisvad J.C."/>
            <person name="Nybo J.L."/>
            <person name="Theobald S."/>
            <person name="Kildgaard S."/>
            <person name="Isbrandt T."/>
            <person name="Kuo A."/>
            <person name="Sato A."/>
            <person name="Lyhne E.K."/>
            <person name="Kogle M.E."/>
            <person name="Wiebenga A."/>
            <person name="Kun R.S."/>
            <person name="Lubbers R.J."/>
            <person name="Makela M.R."/>
            <person name="Barry K."/>
            <person name="Chovatia M."/>
            <person name="Clum A."/>
            <person name="Daum C."/>
            <person name="Haridas S."/>
            <person name="He G."/>
            <person name="LaButti K."/>
            <person name="Lipzen A."/>
            <person name="Mondo S."/>
            <person name="Riley R."/>
            <person name="Salamov A."/>
            <person name="Simmons B.A."/>
            <person name="Magnuson J.K."/>
            <person name="Henrissat B."/>
            <person name="Mortensen U.H."/>
            <person name="Larsen T.O."/>
            <person name="Devries R.P."/>
            <person name="Grigoriev I.V."/>
            <person name="Machida M."/>
            <person name="Baker S.E."/>
            <person name="Andersen M.R."/>
        </authorList>
    </citation>
    <scope>NUCLEOTIDE SEQUENCE [LARGE SCALE GENOMIC DNA]</scope>
    <source>
        <strain evidence="3 4">CBS 151.66</strain>
    </source>
</reference>
<feature type="domain" description="Jacalin-type lectin" evidence="2">
    <location>
        <begin position="32"/>
        <end position="169"/>
    </location>
</feature>
<dbReference type="EMBL" id="ML732170">
    <property type="protein sequence ID" value="KAB8077270.1"/>
    <property type="molecule type" value="Genomic_DNA"/>
</dbReference>
<protein>
    <recommendedName>
        <fullName evidence="2">Jacalin-type lectin domain-containing protein</fullName>
    </recommendedName>
</protein>
<sequence length="173" mass="18858">MAAPGIRHPPSTSGAPRSWGPVSGARPTVQNQAVGGYGGQDWGDSMWRYQRVNRIESWYGQAWQLPYIVLKGLRITWEGGSREERGTIDNNLRYDDFSFGPFEEVDEMTISGAPSNTAGRADSMQFSTTWNKQFFAGGPGGDPHRQDVGNGTLLGFVGASQGDIDRIGAVFAR</sequence>
<dbReference type="AlphaFoldDB" id="A0A5N5XDP6"/>
<evidence type="ECO:0000256" key="1">
    <source>
        <dbReference type="SAM" id="MobiDB-lite"/>
    </source>
</evidence>
<dbReference type="Proteomes" id="UP000326565">
    <property type="component" value="Unassembled WGS sequence"/>
</dbReference>
<accession>A0A5N5XDP6</accession>
<evidence type="ECO:0000313" key="4">
    <source>
        <dbReference type="Proteomes" id="UP000326565"/>
    </source>
</evidence>
<dbReference type="InterPro" id="IPR036404">
    <property type="entry name" value="Jacalin-like_lectin_dom_sf"/>
</dbReference>
<proteinExistence type="predicted"/>
<organism evidence="3 4">
    <name type="scientific">Aspergillus leporis</name>
    <dbReference type="NCBI Taxonomy" id="41062"/>
    <lineage>
        <taxon>Eukaryota</taxon>
        <taxon>Fungi</taxon>
        <taxon>Dikarya</taxon>
        <taxon>Ascomycota</taxon>
        <taxon>Pezizomycotina</taxon>
        <taxon>Eurotiomycetes</taxon>
        <taxon>Eurotiomycetidae</taxon>
        <taxon>Eurotiales</taxon>
        <taxon>Aspergillaceae</taxon>
        <taxon>Aspergillus</taxon>
        <taxon>Aspergillus subgen. Circumdati</taxon>
    </lineage>
</organism>
<gene>
    <name evidence="3" type="ORF">BDV29DRAFT_168400</name>
</gene>
<dbReference type="Gene3D" id="2.100.10.30">
    <property type="entry name" value="Jacalin-like lectin domain"/>
    <property type="match status" value="1"/>
</dbReference>
<dbReference type="SUPFAM" id="SSF51101">
    <property type="entry name" value="Mannose-binding lectins"/>
    <property type="match status" value="1"/>
</dbReference>
<feature type="region of interest" description="Disordered" evidence="1">
    <location>
        <begin position="1"/>
        <end position="37"/>
    </location>
</feature>
<dbReference type="Pfam" id="PF01419">
    <property type="entry name" value="Jacalin"/>
    <property type="match status" value="1"/>
</dbReference>
<dbReference type="InterPro" id="IPR001229">
    <property type="entry name" value="Jacalin-like_lectin_dom"/>
</dbReference>
<keyword evidence="4" id="KW-1185">Reference proteome</keyword>
<dbReference type="OrthoDB" id="4449122at2759"/>